<evidence type="ECO:0000313" key="2">
    <source>
        <dbReference type="EMBL" id="GAA2139935.1"/>
    </source>
</evidence>
<gene>
    <name evidence="2" type="ORF">GCM10009844_09160</name>
</gene>
<dbReference type="InterPro" id="IPR017853">
    <property type="entry name" value="GH"/>
</dbReference>
<keyword evidence="3" id="KW-1185">Reference proteome</keyword>
<dbReference type="EMBL" id="BAAAQR010000002">
    <property type="protein sequence ID" value="GAA2139935.1"/>
    <property type="molecule type" value="Genomic_DNA"/>
</dbReference>
<dbReference type="PANTHER" id="PTHR37836:SF2">
    <property type="entry name" value="DUF4038 DOMAIN-CONTAINING PROTEIN"/>
    <property type="match status" value="1"/>
</dbReference>
<organism evidence="2 3">
    <name type="scientific">Nocardioides koreensis</name>
    <dbReference type="NCBI Taxonomy" id="433651"/>
    <lineage>
        <taxon>Bacteria</taxon>
        <taxon>Bacillati</taxon>
        <taxon>Actinomycetota</taxon>
        <taxon>Actinomycetes</taxon>
        <taxon>Propionibacteriales</taxon>
        <taxon>Nocardioidaceae</taxon>
        <taxon>Nocardioides</taxon>
    </lineage>
</organism>
<protein>
    <submittedName>
        <fullName evidence="2">DUF4038 domain-containing protein</fullName>
    </submittedName>
</protein>
<evidence type="ECO:0000259" key="1">
    <source>
        <dbReference type="Pfam" id="PF13204"/>
    </source>
</evidence>
<reference evidence="2 3" key="1">
    <citation type="journal article" date="2019" name="Int. J. Syst. Evol. Microbiol.">
        <title>The Global Catalogue of Microorganisms (GCM) 10K type strain sequencing project: providing services to taxonomists for standard genome sequencing and annotation.</title>
        <authorList>
            <consortium name="The Broad Institute Genomics Platform"/>
            <consortium name="The Broad Institute Genome Sequencing Center for Infectious Disease"/>
            <person name="Wu L."/>
            <person name="Ma J."/>
        </authorList>
    </citation>
    <scope>NUCLEOTIDE SEQUENCE [LARGE SCALE GENOMIC DNA]</scope>
    <source>
        <strain evidence="2 3">JCM 16022</strain>
    </source>
</reference>
<dbReference type="SUPFAM" id="SSF51445">
    <property type="entry name" value="(Trans)glycosidases"/>
    <property type="match status" value="1"/>
</dbReference>
<dbReference type="Gene3D" id="3.20.20.80">
    <property type="entry name" value="Glycosidases"/>
    <property type="match status" value="1"/>
</dbReference>
<comment type="caution">
    <text evidence="2">The sequence shown here is derived from an EMBL/GenBank/DDBJ whole genome shotgun (WGS) entry which is preliminary data.</text>
</comment>
<name>A0ABN2ZC13_9ACTN</name>
<sequence length="438" mass="47183">MPTSSTRKIAVRATGKRFVKKVSRNGRYFVDQAGDPILVKGDSPWAILVDASTAQMDSYVATRAKQGFNAALVSLLGNVANGGPSNSGATYDGVLPFVHGNPGRLNDRYWDRVGHFIRKCRHAGITVMAYPLDGWTGTTDYSGLAQDWSNAQARAYGKAVAARLSRYPNVIWAVGGDYNGVDPAVNARSNAVLKGLAAGGMNRLSTIQLTLNQTSYDVDYWAKRIDFSFVYSYAATYTMMESGYRQTTPAGDHLPAIMGETHYESYQGVTDLYLRSQAAWALTSGAAGEFYGSEDVWDAAPTSRNLRTTAVSQLSALRKAFGKLNGWQRLVPDYSSHFITGGRGTKGDASGEYVSGDTYVTGAITRDGTLAVVYVPSATSQTITLDTSQMGRGYTARWIDPTNGARVAAPTGTSYTKSGANAAGGPDWLLVLRSDHRR</sequence>
<accession>A0ABN2ZC13</accession>
<feature type="domain" description="Apiosidase-like catalytic" evidence="1">
    <location>
        <begin position="23"/>
        <end position="305"/>
    </location>
</feature>
<dbReference type="PANTHER" id="PTHR37836">
    <property type="entry name" value="LMO1036 PROTEIN"/>
    <property type="match status" value="1"/>
</dbReference>
<proteinExistence type="predicted"/>
<evidence type="ECO:0000313" key="3">
    <source>
        <dbReference type="Proteomes" id="UP001501771"/>
    </source>
</evidence>
<dbReference type="Pfam" id="PF13204">
    <property type="entry name" value="Apiosidase"/>
    <property type="match status" value="1"/>
</dbReference>
<dbReference type="Proteomes" id="UP001501771">
    <property type="component" value="Unassembled WGS sequence"/>
</dbReference>
<dbReference type="InterPro" id="IPR025277">
    <property type="entry name" value="Apiosidase-like_cat_dom"/>
</dbReference>